<keyword evidence="11 16" id="KW-0472">Membrane</keyword>
<keyword evidence="5 16" id="KW-0812">Transmembrane</keyword>
<reference evidence="19 20" key="3">
    <citation type="submission" date="2020-08" db="EMBL/GenBank/DDBJ databases">
        <title>Genomic Encyclopedia of Type Strains, Phase IV (KMG-IV): sequencing the most valuable type-strain genomes for metagenomic binning, comparative biology and taxonomic classification.</title>
        <authorList>
            <person name="Goeker M."/>
        </authorList>
    </citation>
    <scope>NUCLEOTIDE SEQUENCE [LARGE SCALE GENOMIC DNA]</scope>
    <source>
        <strain evidence="19 20">DSM 27521</strain>
    </source>
</reference>
<reference evidence="21" key="2">
    <citation type="journal article" date="2019" name="Int. J. Syst. Evol. Microbiol.">
        <title>The Global Catalogue of Microorganisms (GCM) 10K type strain sequencing project: providing services to taxonomists for standard genome sequencing and annotation.</title>
        <authorList>
            <consortium name="The Broad Institute Genomics Platform"/>
            <consortium name="The Broad Institute Genome Sequencing Center for Infectious Disease"/>
            <person name="Wu L."/>
            <person name="Ma J."/>
        </authorList>
    </citation>
    <scope>NUCLEOTIDE SEQUENCE [LARGE SCALE GENOMIC DNA]</scope>
    <source>
        <strain evidence="21">CGMCC 1.18437</strain>
    </source>
</reference>
<evidence type="ECO:0000256" key="2">
    <source>
        <dbReference type="ARBA" id="ARBA00022448"/>
    </source>
</evidence>
<feature type="binding site" evidence="15">
    <location>
        <position position="50"/>
    </location>
    <ligand>
        <name>Mg(2+)</name>
        <dbReference type="ChEBI" id="CHEBI:18420"/>
        <label>2</label>
    </ligand>
</feature>
<keyword evidence="21" id="KW-1185">Reference proteome</keyword>
<feature type="domain" description="FeoB-type G" evidence="17">
    <location>
        <begin position="32"/>
        <end position="194"/>
    </location>
</feature>
<evidence type="ECO:0000256" key="11">
    <source>
        <dbReference type="ARBA" id="ARBA00023136"/>
    </source>
</evidence>
<dbReference type="InterPro" id="IPR027417">
    <property type="entry name" value="P-loop_NTPase"/>
</dbReference>
<gene>
    <name evidence="18" type="ORF">GCM10017781_27010</name>
    <name evidence="19" type="ORF">HNQ07_002547</name>
</gene>
<evidence type="ECO:0000256" key="6">
    <source>
        <dbReference type="ARBA" id="ARBA00022741"/>
    </source>
</evidence>
<evidence type="ECO:0000259" key="17">
    <source>
        <dbReference type="PROSITE" id="PS51711"/>
    </source>
</evidence>
<keyword evidence="10 14" id="KW-0342">GTP-binding</keyword>
<protein>
    <recommendedName>
        <fullName evidence="12 13">Ferrous iron transport protein B</fullName>
    </recommendedName>
</protein>
<dbReference type="PANTHER" id="PTHR43185">
    <property type="entry name" value="FERROUS IRON TRANSPORT PROTEIN B"/>
    <property type="match status" value="1"/>
</dbReference>
<evidence type="ECO:0000313" key="18">
    <source>
        <dbReference type="EMBL" id="GHF49172.1"/>
    </source>
</evidence>
<dbReference type="GO" id="GO:0046872">
    <property type="term" value="F:metal ion binding"/>
    <property type="evidence" value="ECO:0007669"/>
    <property type="project" value="UniProtKB-KW"/>
</dbReference>
<dbReference type="PROSITE" id="PS51711">
    <property type="entry name" value="G_FEOB"/>
    <property type="match status" value="1"/>
</dbReference>
<evidence type="ECO:0000256" key="14">
    <source>
        <dbReference type="PIRSR" id="PIRSR603373-1"/>
    </source>
</evidence>
<feature type="transmembrane region" description="Helical" evidence="16">
    <location>
        <begin position="541"/>
        <end position="561"/>
    </location>
</feature>
<feature type="transmembrane region" description="Helical" evidence="16">
    <location>
        <begin position="689"/>
        <end position="709"/>
    </location>
</feature>
<sequence length="743" mass="78742">MSAPTLPVPSTSLIPDEAACVSTLERLRAAHEPRVVVVGNPNVGKTTLINAVAGTRLKVGNWGGVTIEKREARLTHSGRSVYLLDLPGAYSLSPHTPEELIARTALLDEAPDAVLNVLDAGNLERNLYLTLQLMDFQLPVAVALNLVDEAKDKGLTVDARALSRALGVPVVETVASRSTGTADVLGRVLGEATLGIGVRYPKAIEDAVADLSSRMRALPTLPPHAHRYLALALLEGDPSVRGRLAATGHRALLDAADTHLRALDAAGLDALIDIAEARYARAGDLARVAVPKAESRRTLSERIDTVALHPWLGIPIFLALVLLVFRLTFSVASPFVDLIGGPLQDTLSGWAAALLAWFPLGRDLVVGAIIPGVGTVLSFLPTLLVLYLAMSFLEDSGYMARAAFLMDRGMRSVGLDGRAFIPLVLGFGCNVPAVYATRTLERASDRVLVGMILPFMSCSARLPVYVIFAAALFPRQGSTLVWALYVLGMLVAFAFALVLRRTSLPAEGGGVLLELPPYRFPAWKVLWKHAARRTASFARRARTTVMATVAVVWVLLAIPMVRGQSFATMPPQDSLFGTVSRAVSPVFAPLGFGNWQATGALVPGFIAKEVVVGTLGQIYLGEQAAAPKALGVVDGAVKAATATWDAVKASVAALPTVIALPQLGTDTTADAQSPLAAALARAFTPAAGLAYLVFVLLYTPCIATVGAMAQEYGRRVAWTTVAYQLATAWVAAFVVYQVASRLL</sequence>
<evidence type="ECO:0000256" key="1">
    <source>
        <dbReference type="ARBA" id="ARBA00004651"/>
    </source>
</evidence>
<feature type="transmembrane region" description="Helical" evidence="16">
    <location>
        <begin position="419"/>
        <end position="436"/>
    </location>
</feature>
<name>A0A7W8NNM6_9DEIO</name>
<keyword evidence="8 16" id="KW-0408">Iron</keyword>
<feature type="transmembrane region" description="Helical" evidence="16">
    <location>
        <begin position="448"/>
        <end position="473"/>
    </location>
</feature>
<feature type="binding site" evidence="14">
    <location>
        <begin position="145"/>
        <end position="148"/>
    </location>
    <ligand>
        <name>GTP</name>
        <dbReference type="ChEBI" id="CHEBI:37565"/>
        <label>1</label>
    </ligand>
</feature>
<dbReference type="Pfam" id="PF02421">
    <property type="entry name" value="FeoB_N"/>
    <property type="match status" value="1"/>
</dbReference>
<feature type="transmembrane region" description="Helical" evidence="16">
    <location>
        <begin position="365"/>
        <end position="389"/>
    </location>
</feature>
<comment type="subcellular location">
    <subcellularLocation>
        <location evidence="16">Cell inner membrane</location>
        <topology evidence="16">Multi-pass membrane protein</topology>
    </subcellularLocation>
    <subcellularLocation>
        <location evidence="1">Cell membrane</location>
        <topology evidence="1">Multi-pass membrane protein</topology>
    </subcellularLocation>
</comment>
<dbReference type="Gene3D" id="1.10.287.1770">
    <property type="match status" value="1"/>
</dbReference>
<evidence type="ECO:0000256" key="10">
    <source>
        <dbReference type="ARBA" id="ARBA00023134"/>
    </source>
</evidence>
<comment type="caution">
    <text evidence="19">The sequence shown here is derived from an EMBL/GenBank/DDBJ whole genome shotgun (WGS) entry which is preliminary data.</text>
</comment>
<dbReference type="Proteomes" id="UP000619376">
    <property type="component" value="Unassembled WGS sequence"/>
</dbReference>
<keyword evidence="7 16" id="KW-1133">Transmembrane helix</keyword>
<evidence type="ECO:0000313" key="20">
    <source>
        <dbReference type="Proteomes" id="UP000539473"/>
    </source>
</evidence>
<evidence type="ECO:0000313" key="21">
    <source>
        <dbReference type="Proteomes" id="UP000619376"/>
    </source>
</evidence>
<dbReference type="InterPro" id="IPR011642">
    <property type="entry name" value="Gate_dom"/>
</dbReference>
<evidence type="ECO:0000256" key="13">
    <source>
        <dbReference type="NCBIfam" id="TIGR00437"/>
    </source>
</evidence>
<comment type="function">
    <text evidence="16">Probable transporter of a GTP-driven Fe(2+) uptake system.</text>
</comment>
<evidence type="ECO:0000256" key="12">
    <source>
        <dbReference type="ARBA" id="ARBA00031200"/>
    </source>
</evidence>
<reference evidence="18" key="4">
    <citation type="submission" date="2024-05" db="EMBL/GenBank/DDBJ databases">
        <authorList>
            <person name="Sun Q."/>
            <person name="Zhou Y."/>
        </authorList>
    </citation>
    <scope>NUCLEOTIDE SEQUENCE</scope>
    <source>
        <strain evidence="18">CGMCC 1.18437</strain>
    </source>
</reference>
<dbReference type="EMBL" id="BNAJ01000006">
    <property type="protein sequence ID" value="GHF49172.1"/>
    <property type="molecule type" value="Genomic_DNA"/>
</dbReference>
<proteinExistence type="inferred from homology"/>
<reference evidence="18" key="1">
    <citation type="journal article" date="2014" name="Int. J. Syst. Evol. Microbiol.">
        <title>Complete genome of a new Firmicutes species belonging to the dominant human colonic microbiota ('Ruminococcus bicirculans') reveals two chromosomes and a selective capacity to utilize plant glucans.</title>
        <authorList>
            <consortium name="NISC Comparative Sequencing Program"/>
            <person name="Wegmann U."/>
            <person name="Louis P."/>
            <person name="Goesmann A."/>
            <person name="Henrissat B."/>
            <person name="Duncan S.H."/>
            <person name="Flint H.J."/>
        </authorList>
    </citation>
    <scope>NUCLEOTIDE SEQUENCE</scope>
    <source>
        <strain evidence="18">CGMCC 1.18437</strain>
    </source>
</reference>
<dbReference type="GO" id="GO:0015093">
    <property type="term" value="F:ferrous iron transmembrane transporter activity"/>
    <property type="evidence" value="ECO:0007669"/>
    <property type="project" value="UniProtKB-UniRule"/>
</dbReference>
<keyword evidence="2 16" id="KW-0813">Transport</keyword>
<evidence type="ECO:0000256" key="15">
    <source>
        <dbReference type="PIRSR" id="PIRSR603373-2"/>
    </source>
</evidence>
<keyword evidence="6 14" id="KW-0547">Nucleotide-binding</keyword>
<dbReference type="RefSeq" id="WP_184112305.1">
    <property type="nucleotide sequence ID" value="NZ_BNAJ01000006.1"/>
</dbReference>
<keyword evidence="15" id="KW-0479">Metal-binding</keyword>
<evidence type="ECO:0000256" key="9">
    <source>
        <dbReference type="ARBA" id="ARBA00023065"/>
    </source>
</evidence>
<feature type="transmembrane region" description="Helical" evidence="16">
    <location>
        <begin position="306"/>
        <end position="327"/>
    </location>
</feature>
<evidence type="ECO:0000256" key="5">
    <source>
        <dbReference type="ARBA" id="ARBA00022692"/>
    </source>
</evidence>
<dbReference type="SUPFAM" id="SSF52540">
    <property type="entry name" value="P-loop containing nucleoside triphosphate hydrolases"/>
    <property type="match status" value="1"/>
</dbReference>
<dbReference type="AlphaFoldDB" id="A0A7W8NNM6"/>
<keyword evidence="9" id="KW-0406">Ion transport</keyword>
<feature type="transmembrane region" description="Helical" evidence="16">
    <location>
        <begin position="721"/>
        <end position="739"/>
    </location>
</feature>
<dbReference type="PANTHER" id="PTHR43185:SF1">
    <property type="entry name" value="FE(2+) TRANSPORTER FEOB"/>
    <property type="match status" value="1"/>
</dbReference>
<dbReference type="InterPro" id="IPR041069">
    <property type="entry name" value="FeoB_Cyto"/>
</dbReference>
<keyword evidence="3" id="KW-1003">Cell membrane</keyword>
<dbReference type="Pfam" id="PF07670">
    <property type="entry name" value="Gate"/>
    <property type="match status" value="2"/>
</dbReference>
<evidence type="ECO:0000313" key="19">
    <source>
        <dbReference type="EMBL" id="MBB5377074.1"/>
    </source>
</evidence>
<dbReference type="GO" id="GO:0005525">
    <property type="term" value="F:GTP binding"/>
    <property type="evidence" value="ECO:0007669"/>
    <property type="project" value="UniProtKB-KW"/>
</dbReference>
<feature type="binding site" evidence="15">
    <location>
        <position position="54"/>
    </location>
    <ligand>
        <name>Mg(2+)</name>
        <dbReference type="ChEBI" id="CHEBI:18420"/>
        <label>2</label>
    </ligand>
</feature>
<dbReference type="Pfam" id="PF17910">
    <property type="entry name" value="FeoB_Cyto"/>
    <property type="match status" value="1"/>
</dbReference>
<evidence type="ECO:0000256" key="8">
    <source>
        <dbReference type="ARBA" id="ARBA00023004"/>
    </source>
</evidence>
<accession>A0A7W8NNM6</accession>
<feature type="binding site" evidence="14">
    <location>
        <begin position="39"/>
        <end position="46"/>
    </location>
    <ligand>
        <name>GTP</name>
        <dbReference type="ChEBI" id="CHEBI:37565"/>
        <label>1</label>
    </ligand>
</feature>
<comment type="similarity">
    <text evidence="16">Belongs to the TRAFAC class TrmE-Era-EngA-EngB-Septin-like GTPase superfamily. FeoB GTPase (TC 9.A.8) family.</text>
</comment>
<dbReference type="NCBIfam" id="TIGR00437">
    <property type="entry name" value="feoB"/>
    <property type="match status" value="1"/>
</dbReference>
<keyword evidence="15" id="KW-0460">Magnesium</keyword>
<feature type="transmembrane region" description="Helical" evidence="16">
    <location>
        <begin position="479"/>
        <end position="499"/>
    </location>
</feature>
<evidence type="ECO:0000256" key="3">
    <source>
        <dbReference type="ARBA" id="ARBA00022475"/>
    </source>
</evidence>
<keyword evidence="4 16" id="KW-0410">Iron transport</keyword>
<dbReference type="InterPro" id="IPR011640">
    <property type="entry name" value="Fe2_transport_prot_B_C"/>
</dbReference>
<feature type="transmembrane region" description="Helical" evidence="16">
    <location>
        <begin position="339"/>
        <end position="358"/>
    </location>
</feature>
<feature type="binding site" evidence="15">
    <location>
        <position position="51"/>
    </location>
    <ligand>
        <name>Mg(2+)</name>
        <dbReference type="ChEBI" id="CHEBI:18420"/>
        <label>2</label>
    </ligand>
</feature>
<feature type="binding site" evidence="14">
    <location>
        <begin position="64"/>
        <end position="68"/>
    </location>
    <ligand>
        <name>GTP</name>
        <dbReference type="ChEBI" id="CHEBI:37565"/>
        <label>1</label>
    </ligand>
</feature>
<dbReference type="Pfam" id="PF07664">
    <property type="entry name" value="FeoB_C"/>
    <property type="match status" value="1"/>
</dbReference>
<dbReference type="Proteomes" id="UP000539473">
    <property type="component" value="Unassembled WGS sequence"/>
</dbReference>
<dbReference type="InterPro" id="IPR003373">
    <property type="entry name" value="Fe2_transport_prot-B"/>
</dbReference>
<dbReference type="EMBL" id="JACHFK010000006">
    <property type="protein sequence ID" value="MBB5377074.1"/>
    <property type="molecule type" value="Genomic_DNA"/>
</dbReference>
<evidence type="ECO:0000256" key="4">
    <source>
        <dbReference type="ARBA" id="ARBA00022496"/>
    </source>
</evidence>
<organism evidence="19 20">
    <name type="scientific">Deinococcus metalli</name>
    <dbReference type="NCBI Taxonomy" id="1141878"/>
    <lineage>
        <taxon>Bacteria</taxon>
        <taxon>Thermotogati</taxon>
        <taxon>Deinococcota</taxon>
        <taxon>Deinococci</taxon>
        <taxon>Deinococcales</taxon>
        <taxon>Deinococcaceae</taxon>
        <taxon>Deinococcus</taxon>
    </lineage>
</organism>
<evidence type="ECO:0000256" key="7">
    <source>
        <dbReference type="ARBA" id="ARBA00022989"/>
    </source>
</evidence>
<dbReference type="CDD" id="cd01879">
    <property type="entry name" value="FeoB"/>
    <property type="match status" value="1"/>
</dbReference>
<dbReference type="InterPro" id="IPR030389">
    <property type="entry name" value="G_FEOB_dom"/>
</dbReference>
<dbReference type="GO" id="GO:0005886">
    <property type="term" value="C:plasma membrane"/>
    <property type="evidence" value="ECO:0007669"/>
    <property type="project" value="UniProtKB-SubCell"/>
</dbReference>
<feature type="binding site" evidence="14">
    <location>
        <begin position="85"/>
        <end position="88"/>
    </location>
    <ligand>
        <name>GTP</name>
        <dbReference type="ChEBI" id="CHEBI:37565"/>
        <label>1</label>
    </ligand>
</feature>
<evidence type="ECO:0000256" key="16">
    <source>
        <dbReference type="RuleBase" id="RU362098"/>
    </source>
</evidence>
<dbReference type="InterPro" id="IPR050860">
    <property type="entry name" value="FeoB_GTPase"/>
</dbReference>
<dbReference type="Gene3D" id="3.40.50.300">
    <property type="entry name" value="P-loop containing nucleotide triphosphate hydrolases"/>
    <property type="match status" value="1"/>
</dbReference>